<feature type="compositionally biased region" description="Basic and acidic residues" evidence="13">
    <location>
        <begin position="121"/>
        <end position="143"/>
    </location>
</feature>
<evidence type="ECO:0000256" key="1">
    <source>
        <dbReference type="ARBA" id="ARBA00004418"/>
    </source>
</evidence>
<dbReference type="Proteomes" id="UP000198883">
    <property type="component" value="Unassembled WGS sequence"/>
</dbReference>
<reference evidence="15 18" key="3">
    <citation type="journal article" date="2023" name="Front. Microbiol.">
        <title>Phylogeography and host specificity of Pasteurellaceae pathogenic to sea-farmed fish in the north-east Atlantic.</title>
        <authorList>
            <person name="Gulla S."/>
            <person name="Colquhoun D.J."/>
            <person name="Olsen A.B."/>
            <person name="Spilsberg B."/>
            <person name="Lagesen K."/>
            <person name="Aakesson C.P."/>
            <person name="Strom S."/>
            <person name="Manji F."/>
            <person name="Birkbeck T.H."/>
            <person name="Nilsen H.K."/>
        </authorList>
    </citation>
    <scope>NUCLEOTIDE SEQUENCE [LARGE SCALE GENOMIC DNA]</scope>
    <source>
        <strain evidence="15 18">VIO11850</strain>
    </source>
</reference>
<dbReference type="InterPro" id="IPR050492">
    <property type="entry name" value="Bact_metal-bind_prot9"/>
</dbReference>
<gene>
    <name evidence="15" type="primary">znuA</name>
    <name evidence="15" type="ORF">QJT92_05250</name>
    <name evidence="16" type="ORF">SAMN05444853_102112</name>
</gene>
<keyword evidence="8" id="KW-0862">Zinc</keyword>
<evidence type="ECO:0000256" key="9">
    <source>
        <dbReference type="ARBA" id="ARBA00022906"/>
    </source>
</evidence>
<dbReference type="CDD" id="cd01019">
    <property type="entry name" value="ZnuA"/>
    <property type="match status" value="1"/>
</dbReference>
<dbReference type="InterPro" id="IPR035520">
    <property type="entry name" value="ZnuA"/>
</dbReference>
<evidence type="ECO:0000313" key="18">
    <source>
        <dbReference type="Proteomes" id="UP001224812"/>
    </source>
</evidence>
<evidence type="ECO:0000256" key="12">
    <source>
        <dbReference type="ARBA" id="ARBA00045516"/>
    </source>
</evidence>
<evidence type="ECO:0000256" key="8">
    <source>
        <dbReference type="ARBA" id="ARBA00022833"/>
    </source>
</evidence>
<name>A0A1H7UK81_9PAST</name>
<feature type="signal peptide" evidence="14">
    <location>
        <begin position="1"/>
        <end position="20"/>
    </location>
</feature>
<keyword evidence="5" id="KW-0479">Metal-binding</keyword>
<dbReference type="Pfam" id="PF01297">
    <property type="entry name" value="ZnuA"/>
    <property type="match status" value="1"/>
</dbReference>
<keyword evidence="7" id="KW-0574">Periplasm</keyword>
<dbReference type="InterPro" id="IPR006127">
    <property type="entry name" value="ZnuA-like"/>
</dbReference>
<proteinExistence type="inferred from homology"/>
<sequence length="323" mass="36191">MLKKTTLSLAILGISTIANANVLTTIKPLGFIANAITDGVTETNILLPVSASPHDYSLKPSDVQKLKSASLVVWIGDEMETFLEKSIEKLPQSSVLRLESIPEIKEIVEHTNKKTRIKLDEEHHSDHKQHYDNEQEHHDEHEHHTHHHNHNHNNDWHIWLSPKMSSIVAEHIAERLSEKFPDKKAKIEANLTEFKLALAKTNVEITKQLLPVKDKGYYTFHAAYGYFEEAYGLKSLGAFTMNPTVAPGAKTLGKIKANIKANHATCLFTEPQFTPKVVKRLSKGVQIGIGRLDPLGGEIKQSKTAYLDYLNSLATAFSQCLSK</sequence>
<accession>A0A1H7UK81</accession>
<organism evidence="16 17">
    <name type="scientific">Phocoenobacter skyensis</name>
    <dbReference type="NCBI Taxonomy" id="97481"/>
    <lineage>
        <taxon>Bacteria</taxon>
        <taxon>Pseudomonadati</taxon>
        <taxon>Pseudomonadota</taxon>
        <taxon>Gammaproteobacteria</taxon>
        <taxon>Pasteurellales</taxon>
        <taxon>Pasteurellaceae</taxon>
        <taxon>Phocoenobacter</taxon>
    </lineage>
</organism>
<dbReference type="EMBL" id="FOBN01000002">
    <property type="protein sequence ID" value="SEL97450.1"/>
    <property type="molecule type" value="Genomic_DNA"/>
</dbReference>
<evidence type="ECO:0000256" key="6">
    <source>
        <dbReference type="ARBA" id="ARBA00022729"/>
    </source>
</evidence>
<evidence type="ECO:0000256" key="11">
    <source>
        <dbReference type="ARBA" id="ARBA00023157"/>
    </source>
</evidence>
<dbReference type="GO" id="GO:0042597">
    <property type="term" value="C:periplasmic space"/>
    <property type="evidence" value="ECO:0007669"/>
    <property type="project" value="UniProtKB-SubCell"/>
</dbReference>
<evidence type="ECO:0000256" key="7">
    <source>
        <dbReference type="ARBA" id="ARBA00022764"/>
    </source>
</evidence>
<evidence type="ECO:0000256" key="14">
    <source>
        <dbReference type="SAM" id="SignalP"/>
    </source>
</evidence>
<evidence type="ECO:0000256" key="13">
    <source>
        <dbReference type="SAM" id="MobiDB-lite"/>
    </source>
</evidence>
<keyword evidence="18" id="KW-1185">Reference proteome</keyword>
<keyword evidence="4" id="KW-0813">Transport</keyword>
<reference evidence="16" key="2">
    <citation type="submission" date="2016-10" db="EMBL/GenBank/DDBJ databases">
        <authorList>
            <person name="de Groot N.N."/>
        </authorList>
    </citation>
    <scope>NUCLEOTIDE SEQUENCE [LARGE SCALE GENOMIC DNA]</scope>
    <source>
        <strain evidence="16">DSM 24204</strain>
    </source>
</reference>
<comment type="similarity">
    <text evidence="2">Belongs to the bacterial solute-binding protein 9 family.</text>
</comment>
<feature type="chain" id="PRO_5011611045" description="High-affinity zinc uptake system protein ZnuA" evidence="14">
    <location>
        <begin position="21"/>
        <end position="323"/>
    </location>
</feature>
<keyword evidence="9" id="KW-0864">Zinc transport</keyword>
<evidence type="ECO:0000256" key="4">
    <source>
        <dbReference type="ARBA" id="ARBA00022448"/>
    </source>
</evidence>
<dbReference type="SUPFAM" id="SSF53807">
    <property type="entry name" value="Helical backbone' metal receptor"/>
    <property type="match status" value="1"/>
</dbReference>
<keyword evidence="6 14" id="KW-0732">Signal</keyword>
<dbReference type="NCBIfam" id="NF007091">
    <property type="entry name" value="PRK09545.1"/>
    <property type="match status" value="1"/>
</dbReference>
<dbReference type="PANTHER" id="PTHR42953:SF3">
    <property type="entry name" value="HIGH-AFFINITY ZINC UPTAKE SYSTEM PROTEIN ZNUA"/>
    <property type="match status" value="1"/>
</dbReference>
<evidence type="ECO:0000313" key="15">
    <source>
        <dbReference type="EMBL" id="MDP8085330.1"/>
    </source>
</evidence>
<dbReference type="EMBL" id="JASAVS010000009">
    <property type="protein sequence ID" value="MDP8085330.1"/>
    <property type="molecule type" value="Genomic_DNA"/>
</dbReference>
<dbReference type="AlphaFoldDB" id="A0A1H7UK81"/>
<evidence type="ECO:0000313" key="17">
    <source>
        <dbReference type="Proteomes" id="UP000198883"/>
    </source>
</evidence>
<dbReference type="GeneID" id="83543522"/>
<dbReference type="RefSeq" id="WP_090919980.1">
    <property type="nucleotide sequence ID" value="NZ_CP016180.1"/>
</dbReference>
<comment type="subcellular location">
    <subcellularLocation>
        <location evidence="1">Periplasm</location>
    </subcellularLocation>
</comment>
<feature type="region of interest" description="Disordered" evidence="13">
    <location>
        <begin position="121"/>
        <end position="151"/>
    </location>
</feature>
<dbReference type="GO" id="GO:0006829">
    <property type="term" value="P:zinc ion transport"/>
    <property type="evidence" value="ECO:0007669"/>
    <property type="project" value="UniProtKB-KW"/>
</dbReference>
<keyword evidence="10" id="KW-0406">Ion transport</keyword>
<evidence type="ECO:0000256" key="2">
    <source>
        <dbReference type="ARBA" id="ARBA00011028"/>
    </source>
</evidence>
<comment type="function">
    <text evidence="12">Part of the ATP-binding cassette (ABC) transport system ZnuABC involved in zinc import. Binds zinc with high affinity and specificity and delivers it to the membrane permease for translocation into the cytoplasm.</text>
</comment>
<protein>
    <recommendedName>
        <fullName evidence="3">High-affinity zinc uptake system protein ZnuA</fullName>
    </recommendedName>
</protein>
<dbReference type="PANTHER" id="PTHR42953">
    <property type="entry name" value="HIGH-AFFINITY ZINC UPTAKE SYSTEM PROTEIN ZNUA-RELATED"/>
    <property type="match status" value="1"/>
</dbReference>
<dbReference type="GO" id="GO:0046872">
    <property type="term" value="F:metal ion binding"/>
    <property type="evidence" value="ECO:0007669"/>
    <property type="project" value="UniProtKB-KW"/>
</dbReference>
<evidence type="ECO:0000256" key="10">
    <source>
        <dbReference type="ARBA" id="ARBA00023065"/>
    </source>
</evidence>
<dbReference type="Proteomes" id="UP001224812">
    <property type="component" value="Unassembled WGS sequence"/>
</dbReference>
<dbReference type="OrthoDB" id="7346865at2"/>
<reference evidence="17" key="1">
    <citation type="submission" date="2016-10" db="EMBL/GenBank/DDBJ databases">
        <authorList>
            <person name="Varghese N."/>
            <person name="Submissions S."/>
        </authorList>
    </citation>
    <scope>NUCLEOTIDE SEQUENCE [LARGE SCALE GENOMIC DNA]</scope>
    <source>
        <strain evidence="17">DSM 24204</strain>
    </source>
</reference>
<evidence type="ECO:0000313" key="16">
    <source>
        <dbReference type="EMBL" id="SEL97450.1"/>
    </source>
</evidence>
<dbReference type="Gene3D" id="3.40.50.1980">
    <property type="entry name" value="Nitrogenase molybdenum iron protein domain"/>
    <property type="match status" value="2"/>
</dbReference>
<evidence type="ECO:0000256" key="3">
    <source>
        <dbReference type="ARBA" id="ARBA00015915"/>
    </source>
</evidence>
<dbReference type="STRING" id="97481.SAMN05444853_102112"/>
<keyword evidence="11" id="KW-1015">Disulfide bond</keyword>
<evidence type="ECO:0000256" key="5">
    <source>
        <dbReference type="ARBA" id="ARBA00022723"/>
    </source>
</evidence>